<comment type="caution">
    <text evidence="6">The sequence shown here is derived from an EMBL/GenBank/DDBJ whole genome shotgun (WGS) entry which is preliminary data.</text>
</comment>
<gene>
    <name evidence="6" type="ORF">BI198_05220</name>
</gene>
<dbReference type="PROSITE" id="PS50110">
    <property type="entry name" value="RESPONSE_REGULATORY"/>
    <property type="match status" value="1"/>
</dbReference>
<dbReference type="STRING" id="1628148.BI198_05220"/>
<evidence type="ECO:0000256" key="3">
    <source>
        <dbReference type="PROSITE-ProRule" id="PRU00169"/>
    </source>
</evidence>
<dbReference type="Pfam" id="PF00072">
    <property type="entry name" value="Response_reg"/>
    <property type="match status" value="1"/>
</dbReference>
<evidence type="ECO:0000313" key="6">
    <source>
        <dbReference type="EMBL" id="OEY69036.1"/>
    </source>
</evidence>
<dbReference type="Proteomes" id="UP000242258">
    <property type="component" value="Unassembled WGS sequence"/>
</dbReference>
<feature type="transmembrane region" description="Helical" evidence="4">
    <location>
        <begin position="160"/>
        <end position="183"/>
    </location>
</feature>
<dbReference type="InterPro" id="IPR011006">
    <property type="entry name" value="CheY-like_superfamily"/>
</dbReference>
<keyword evidence="4" id="KW-1133">Transmembrane helix</keyword>
<protein>
    <recommendedName>
        <fullName evidence="5">Response regulatory domain-containing protein</fullName>
    </recommendedName>
</protein>
<keyword evidence="7" id="KW-1185">Reference proteome</keyword>
<dbReference type="SUPFAM" id="SSF52172">
    <property type="entry name" value="CheY-like"/>
    <property type="match status" value="1"/>
</dbReference>
<evidence type="ECO:0000256" key="1">
    <source>
        <dbReference type="ARBA" id="ARBA00022553"/>
    </source>
</evidence>
<keyword evidence="1 3" id="KW-0597">Phosphoprotein</keyword>
<reference evidence="7" key="1">
    <citation type="submission" date="2016-09" db="EMBL/GenBank/DDBJ databases">
        <authorList>
            <person name="Wan X."/>
            <person name="Hou S."/>
        </authorList>
    </citation>
    <scope>NUCLEOTIDE SEQUENCE [LARGE SCALE GENOMIC DNA]</scope>
    <source>
        <strain evidence="7">KH87</strain>
    </source>
</reference>
<dbReference type="AlphaFoldDB" id="A0A1E7Q4G9"/>
<dbReference type="CDD" id="cd17546">
    <property type="entry name" value="REC_hyHK_CKI1_RcsC-like"/>
    <property type="match status" value="1"/>
</dbReference>
<evidence type="ECO:0000256" key="2">
    <source>
        <dbReference type="ARBA" id="ARBA00023012"/>
    </source>
</evidence>
<dbReference type="GO" id="GO:0000160">
    <property type="term" value="P:phosphorelay signal transduction system"/>
    <property type="evidence" value="ECO:0007669"/>
    <property type="project" value="UniProtKB-KW"/>
</dbReference>
<evidence type="ECO:0000313" key="7">
    <source>
        <dbReference type="Proteomes" id="UP000242258"/>
    </source>
</evidence>
<keyword evidence="4" id="KW-0472">Membrane</keyword>
<dbReference type="EMBL" id="MKEK01000001">
    <property type="protein sequence ID" value="OEY69036.1"/>
    <property type="molecule type" value="Genomic_DNA"/>
</dbReference>
<dbReference type="PANTHER" id="PTHR45339">
    <property type="entry name" value="HYBRID SIGNAL TRANSDUCTION HISTIDINE KINASE J"/>
    <property type="match status" value="1"/>
</dbReference>
<dbReference type="PANTHER" id="PTHR45339:SF1">
    <property type="entry name" value="HYBRID SIGNAL TRANSDUCTION HISTIDINE KINASE J"/>
    <property type="match status" value="1"/>
</dbReference>
<feature type="domain" description="Response regulatory" evidence="5">
    <location>
        <begin position="607"/>
        <end position="723"/>
    </location>
</feature>
<dbReference type="OrthoDB" id="5754833at2"/>
<feature type="transmembrane region" description="Helical" evidence="4">
    <location>
        <begin position="12"/>
        <end position="29"/>
    </location>
</feature>
<dbReference type="SMART" id="SM00448">
    <property type="entry name" value="REC"/>
    <property type="match status" value="1"/>
</dbReference>
<dbReference type="Gene3D" id="3.40.50.2300">
    <property type="match status" value="1"/>
</dbReference>
<evidence type="ECO:0000259" key="5">
    <source>
        <dbReference type="PROSITE" id="PS50110"/>
    </source>
</evidence>
<feature type="modified residue" description="4-aspartylphosphate" evidence="3">
    <location>
        <position position="656"/>
    </location>
</feature>
<sequence>MLNFYRQLTLPWLVAVSLMLVFTATWYQYEAKLQQRAQVQQFSAALQLAVAPYLAARNYQALGNHLGHASAVSSLPIQAIALLSSSGTILAATQADNVSEQSIQQQYLASQNVTSYQLQKVDHLLVSVQPVSALQLTPTVNMPIDNSGQFYLLIMVEYKLAFAVWLLPMLVVFIFGSIVLIWIRNALAQQQLLQQVDISLVAHKLRQLQQGQLNCRIDEQLMPDLEPIKQSFNALSEQYSAHQISLQQQISHQESKLETSQLSLVETSNHTKKLQQQQAEYQHYLAYCIKNLQLVCQQKSGFEAAELAQLVSSQLTLLKLLALDSPLGTEKLQLTAVVAEQLVEYQTWFNAKHIKFYLFEAAANASHTINFNPFALNALIAALLQVTLRNVAVTEITLRIELEVNDTVSSLNISVVSDGEGLSARQRQLFDADDITRLHWQEVDYAILAVLIKQLHITKQVYSLEGLGCTSKLVIPLPLAEPISLKPLSSILLFDADTEHLQERKQALADLATQVTYCSDLACLEFNAEQASKDNIIIFLPPPVTLSLWQQTLEKLAKNSKIHCYASFDSIEVWQQALGHLVQTELFSLQSFLSNAASDTISPSSTKLLVVDDNQTNLAFIQVLLKDKPIELTLASAGQEALALCQQHQFDVILLDIQLPDINGIEVAKQLRASDNYQHIPILAFTAHALQHEKAEFIAAGMNDVILKPLQADKLQQILQWCTLNKLA</sequence>
<keyword evidence="4" id="KW-0812">Transmembrane</keyword>
<dbReference type="InterPro" id="IPR001789">
    <property type="entry name" value="Sig_transdc_resp-reg_receiver"/>
</dbReference>
<accession>A0A1E7Q4G9</accession>
<proteinExistence type="predicted"/>
<name>A0A1E7Q4G9_9GAMM</name>
<dbReference type="RefSeq" id="WP_070048602.1">
    <property type="nucleotide sequence ID" value="NZ_CBCSDO010000003.1"/>
</dbReference>
<keyword evidence="2" id="KW-0902">Two-component regulatory system</keyword>
<organism evidence="6 7">
    <name type="scientific">Rheinheimera salexigens</name>
    <dbReference type="NCBI Taxonomy" id="1628148"/>
    <lineage>
        <taxon>Bacteria</taxon>
        <taxon>Pseudomonadati</taxon>
        <taxon>Pseudomonadota</taxon>
        <taxon>Gammaproteobacteria</taxon>
        <taxon>Chromatiales</taxon>
        <taxon>Chromatiaceae</taxon>
        <taxon>Rheinheimera</taxon>
    </lineage>
</organism>
<evidence type="ECO:0000256" key="4">
    <source>
        <dbReference type="SAM" id="Phobius"/>
    </source>
</evidence>